<accession>A0A158I5K9</accession>
<dbReference type="Proteomes" id="UP000054740">
    <property type="component" value="Unassembled WGS sequence"/>
</dbReference>
<keyword evidence="1" id="KW-0413">Isomerase</keyword>
<feature type="domain" description="4-oxalocrotonate tautomerase-like" evidence="2">
    <location>
        <begin position="2"/>
        <end position="61"/>
    </location>
</feature>
<evidence type="ECO:0000256" key="1">
    <source>
        <dbReference type="ARBA" id="ARBA00023235"/>
    </source>
</evidence>
<dbReference type="InterPro" id="IPR014347">
    <property type="entry name" value="Tautomerase/MIF_sf"/>
</dbReference>
<name>A0A158I5K9_CABCO</name>
<dbReference type="RefSeq" id="WP_061119765.1">
    <property type="nucleotide sequence ID" value="NZ_FCNY02000010.1"/>
</dbReference>
<dbReference type="GO" id="GO:0016853">
    <property type="term" value="F:isomerase activity"/>
    <property type="evidence" value="ECO:0007669"/>
    <property type="project" value="UniProtKB-KW"/>
</dbReference>
<evidence type="ECO:0000313" key="3">
    <source>
        <dbReference type="EMBL" id="SAL51895.1"/>
    </source>
</evidence>
<dbReference type="AlphaFoldDB" id="A0A158I5K9"/>
<reference evidence="4" key="1">
    <citation type="submission" date="2016-01" db="EMBL/GenBank/DDBJ databases">
        <authorList>
            <person name="Peeters C."/>
        </authorList>
    </citation>
    <scope>NUCLEOTIDE SEQUENCE [LARGE SCALE GENOMIC DNA]</scope>
</reference>
<gene>
    <name evidence="3" type="ORF">AWB70_04262</name>
</gene>
<dbReference type="SUPFAM" id="SSF55331">
    <property type="entry name" value="Tautomerase/MIF"/>
    <property type="match status" value="1"/>
</dbReference>
<dbReference type="EMBL" id="FCNY02000010">
    <property type="protein sequence ID" value="SAL51895.1"/>
    <property type="molecule type" value="Genomic_DNA"/>
</dbReference>
<keyword evidence="4" id="KW-1185">Reference proteome</keyword>
<dbReference type="InterPro" id="IPR004370">
    <property type="entry name" value="4-OT-like_dom"/>
</dbReference>
<dbReference type="Gene3D" id="3.30.429.10">
    <property type="entry name" value="Macrophage Migration Inhibitory Factor"/>
    <property type="match status" value="1"/>
</dbReference>
<proteinExistence type="predicted"/>
<organism evidence="3 4">
    <name type="scientific">Caballeronia cordobensis</name>
    <name type="common">Burkholderia cordobensis</name>
    <dbReference type="NCBI Taxonomy" id="1353886"/>
    <lineage>
        <taxon>Bacteria</taxon>
        <taxon>Pseudomonadati</taxon>
        <taxon>Pseudomonadota</taxon>
        <taxon>Betaproteobacteria</taxon>
        <taxon>Burkholderiales</taxon>
        <taxon>Burkholderiaceae</taxon>
        <taxon>Caballeronia</taxon>
    </lineage>
</organism>
<dbReference type="Pfam" id="PF01361">
    <property type="entry name" value="Tautomerase"/>
    <property type="match status" value="1"/>
</dbReference>
<evidence type="ECO:0000313" key="4">
    <source>
        <dbReference type="Proteomes" id="UP000054740"/>
    </source>
</evidence>
<protein>
    <submittedName>
        <fullName evidence="3">4-oxalocrotonate tautomerase</fullName>
    </submittedName>
</protein>
<sequence>MPFVNVQHLAGAFTREQQLAIMEDIVAAVVRQGGEGIRPATIVTITEVADGLWSVGGQSLTMKEVERRRAARAASSDKS</sequence>
<evidence type="ECO:0000259" key="2">
    <source>
        <dbReference type="Pfam" id="PF01361"/>
    </source>
</evidence>